<evidence type="ECO:0000256" key="1">
    <source>
        <dbReference type="ARBA" id="ARBA00004123"/>
    </source>
</evidence>
<sequence length="180" mass="19112">MPDVDIEGPDGKMKGSKFNMPSFSGPKISMPDVDFNLKGPKLKGDVDVSVPKVEADIKAPKVDIKGPDVNVEGPEGGFKMPKVKMPSFAGPKISMPDVDFNLKGPKLKGDVDISVPKVEADIKAPKVDIKGPDVDVEGPEGGFKMPKVKMPSFAGPKISMPDVDFNLKGPKLKGDVDVSV</sequence>
<feature type="region of interest" description="Disordered" evidence="3">
    <location>
        <begin position="1"/>
        <end position="25"/>
    </location>
</feature>
<name>A0AAD5A8E0_SILAS</name>
<comment type="caution">
    <text evidence="4">The sequence shown here is derived from an EMBL/GenBank/DDBJ whole genome shotgun (WGS) entry which is preliminary data.</text>
</comment>
<organism evidence="4 5">
    <name type="scientific">Silurus asotus</name>
    <name type="common">Amur catfish</name>
    <name type="synonym">Parasilurus asotus</name>
    <dbReference type="NCBI Taxonomy" id="30991"/>
    <lineage>
        <taxon>Eukaryota</taxon>
        <taxon>Metazoa</taxon>
        <taxon>Chordata</taxon>
        <taxon>Craniata</taxon>
        <taxon>Vertebrata</taxon>
        <taxon>Euteleostomi</taxon>
        <taxon>Actinopterygii</taxon>
        <taxon>Neopterygii</taxon>
        <taxon>Teleostei</taxon>
        <taxon>Ostariophysi</taxon>
        <taxon>Siluriformes</taxon>
        <taxon>Siluridae</taxon>
        <taxon>Silurus</taxon>
    </lineage>
</organism>
<proteinExistence type="predicted"/>
<protein>
    <submittedName>
        <fullName evidence="4">Neuroblast differentiation-associated protein AHNAK isoform X7</fullName>
    </submittedName>
</protein>
<evidence type="ECO:0000313" key="4">
    <source>
        <dbReference type="EMBL" id="KAI5611047.1"/>
    </source>
</evidence>
<dbReference type="PANTHER" id="PTHR23348">
    <property type="entry name" value="PERIAXIN/AHNAK"/>
    <property type="match status" value="1"/>
</dbReference>
<evidence type="ECO:0000256" key="2">
    <source>
        <dbReference type="ARBA" id="ARBA00023242"/>
    </source>
</evidence>
<dbReference type="SUPFAM" id="SSF56821">
    <property type="entry name" value="Prismane protein-like"/>
    <property type="match status" value="2"/>
</dbReference>
<dbReference type="GO" id="GO:0016491">
    <property type="term" value="F:oxidoreductase activity"/>
    <property type="evidence" value="ECO:0007669"/>
    <property type="project" value="InterPro"/>
</dbReference>
<dbReference type="GO" id="GO:0043034">
    <property type="term" value="C:costamere"/>
    <property type="evidence" value="ECO:0007669"/>
    <property type="project" value="TreeGrafter"/>
</dbReference>
<reference evidence="4" key="1">
    <citation type="submission" date="2018-07" db="EMBL/GenBank/DDBJ databases">
        <title>Comparative genomics of catfishes provides insights into carnivory and benthic adaptation.</title>
        <authorList>
            <person name="Zhang Y."/>
            <person name="Wang D."/>
            <person name="Peng Z."/>
            <person name="Zheng S."/>
            <person name="Shao F."/>
            <person name="Tao W."/>
        </authorList>
    </citation>
    <scope>NUCLEOTIDE SEQUENCE</scope>
    <source>
        <strain evidence="4">Chongqing</strain>
    </source>
</reference>
<evidence type="ECO:0000256" key="3">
    <source>
        <dbReference type="SAM" id="MobiDB-lite"/>
    </source>
</evidence>
<comment type="subcellular location">
    <subcellularLocation>
        <location evidence="1">Nucleus</location>
    </subcellularLocation>
</comment>
<gene>
    <name evidence="4" type="ORF">C0J50_11929</name>
</gene>
<dbReference type="AlphaFoldDB" id="A0AAD5A8E0"/>
<evidence type="ECO:0000313" key="5">
    <source>
        <dbReference type="Proteomes" id="UP001205998"/>
    </source>
</evidence>
<accession>A0AAD5A8E0</accession>
<dbReference type="InterPro" id="IPR011254">
    <property type="entry name" value="Prismane-like_sf"/>
</dbReference>
<dbReference type="GO" id="GO:0005634">
    <property type="term" value="C:nucleus"/>
    <property type="evidence" value="ECO:0007669"/>
    <property type="project" value="UniProtKB-SubCell"/>
</dbReference>
<dbReference type="InterPro" id="IPR052082">
    <property type="entry name" value="Myelin_sheath_structural"/>
</dbReference>
<dbReference type="GO" id="GO:0043484">
    <property type="term" value="P:regulation of RNA splicing"/>
    <property type="evidence" value="ECO:0007669"/>
    <property type="project" value="TreeGrafter"/>
</dbReference>
<dbReference type="EMBL" id="MU569726">
    <property type="protein sequence ID" value="KAI5611047.1"/>
    <property type="molecule type" value="Genomic_DNA"/>
</dbReference>
<dbReference type="Proteomes" id="UP001205998">
    <property type="component" value="Unassembled WGS sequence"/>
</dbReference>
<dbReference type="PANTHER" id="PTHR23348:SF41">
    <property type="entry name" value="NEUROBLAST DIFFERENTIATION-ASSOCIATED PROTEIN AHNAK"/>
    <property type="match status" value="1"/>
</dbReference>
<feature type="non-terminal residue" evidence="4">
    <location>
        <position position="180"/>
    </location>
</feature>
<keyword evidence="5" id="KW-1185">Reference proteome</keyword>
<keyword evidence="2" id="KW-0539">Nucleus</keyword>